<dbReference type="InterPro" id="IPR016024">
    <property type="entry name" value="ARM-type_fold"/>
</dbReference>
<evidence type="ECO:0000313" key="1">
    <source>
        <dbReference type="EMBL" id="MQY09624.1"/>
    </source>
</evidence>
<dbReference type="EMBL" id="WEGH01000007">
    <property type="protein sequence ID" value="MQY09624.1"/>
    <property type="molecule type" value="Genomic_DNA"/>
</dbReference>
<dbReference type="AlphaFoldDB" id="A0A7K0CA51"/>
<comment type="caution">
    <text evidence="1">The sequence shown here is derived from an EMBL/GenBank/DDBJ whole genome shotgun (WGS) entry which is preliminary data.</text>
</comment>
<name>A0A7K0CA51_9ACTN</name>
<accession>A0A7K0CA51</accession>
<proteinExistence type="predicted"/>
<organism evidence="1 2">
    <name type="scientific">Actinomadura macrotermitis</name>
    <dbReference type="NCBI Taxonomy" id="2585200"/>
    <lineage>
        <taxon>Bacteria</taxon>
        <taxon>Bacillati</taxon>
        <taxon>Actinomycetota</taxon>
        <taxon>Actinomycetes</taxon>
        <taxon>Streptosporangiales</taxon>
        <taxon>Thermomonosporaceae</taxon>
        <taxon>Actinomadura</taxon>
    </lineage>
</organism>
<evidence type="ECO:0000313" key="2">
    <source>
        <dbReference type="Proteomes" id="UP000487268"/>
    </source>
</evidence>
<protein>
    <submittedName>
        <fullName evidence="1">Uncharacterized protein</fullName>
    </submittedName>
</protein>
<reference evidence="1 2" key="1">
    <citation type="submission" date="2019-10" db="EMBL/GenBank/DDBJ databases">
        <title>Actinomadura rubteroloni sp. nov. and Actinomadura macrotermitis sp. nov., isolated from the gut of fungus growing-termite Macrotermes natalensis.</title>
        <authorList>
            <person name="Benndorf R."/>
            <person name="Martin K."/>
            <person name="Kuefner M."/>
            <person name="De Beer W."/>
            <person name="Kaster A.-K."/>
            <person name="Vollmers J."/>
            <person name="Poulsen M."/>
            <person name="Beemelmanns C."/>
        </authorList>
    </citation>
    <scope>NUCLEOTIDE SEQUENCE [LARGE SCALE GENOMIC DNA]</scope>
    <source>
        <strain evidence="1 2">RB68</strain>
    </source>
</reference>
<dbReference type="Pfam" id="PF13646">
    <property type="entry name" value="HEAT_2"/>
    <property type="match status" value="1"/>
</dbReference>
<sequence>MAFLRDAATVPEAAQAALGGLTHPRHWLALDSAVRSEWWVEGWTSVLRSETPLALALSACDRDGRNRERATTLLTRDDLLPVLAIRATDWVAPVRDTALRLLAELLADPAPHRFQVLLTMAAAMRDRSRAAELISLVGAALHRFPDRLLEPALSCRDRNARRHTVQIAVEAGLLPTERLLRAAVEDPDQIVAVRCAEAAAALTEDAAALLPLLRSPVPTIRALALTRPALDGDAALCAPRLDDRARVVRETAHLGLRRAGLDPAEHYRVALRVQATPARIAGLAETGTREDAPFAQAALEDPRPAVRAEAVRTLHTLGADDPDTLVAMLHDPSGRVLRQVRRALRDHPVPEEKLWPLIAAGLPPATRRAGQRLLLDQGPWIRLRADLLLIEDVDPAIRTVAATDVQAWLQTQQYLPPVPQDMAGLVDDAAGALNERTLKGLRFILGLRSPAPQSQPGTPRHWFLKWRRK</sequence>
<dbReference type="SUPFAM" id="SSF48371">
    <property type="entry name" value="ARM repeat"/>
    <property type="match status" value="1"/>
</dbReference>
<keyword evidence="2" id="KW-1185">Reference proteome</keyword>
<gene>
    <name evidence="1" type="ORF">ACRB68_77530</name>
</gene>
<dbReference type="Proteomes" id="UP000487268">
    <property type="component" value="Unassembled WGS sequence"/>
</dbReference>